<comment type="function">
    <text evidence="1">Catalyzes the conversion of 7,8-dihydroneopterin triphosphate (H2NTP) to 6-carboxy-5,6,7,8-tetrahydropterin (CPH4) and acetaldehyde.</text>
</comment>
<proteinExistence type="inferred from homology"/>
<name>A0ABY5MJA6_9HYPH</name>
<dbReference type="Gene3D" id="3.30.479.10">
    <property type="entry name" value="6-pyruvoyl tetrahydropterin synthase/QueD"/>
    <property type="match status" value="1"/>
</dbReference>
<dbReference type="PANTHER" id="PTHR12589:SF7">
    <property type="entry name" value="6-PYRUVOYL TETRAHYDROBIOPTERIN SYNTHASE"/>
    <property type="match status" value="1"/>
</dbReference>
<dbReference type="InterPro" id="IPR007115">
    <property type="entry name" value="6-PTP_synth/QueD"/>
</dbReference>
<evidence type="ECO:0000256" key="1">
    <source>
        <dbReference type="ARBA" id="ARBA00002285"/>
    </source>
</evidence>
<keyword evidence="5 9" id="KW-0479">Metal-binding</keyword>
<dbReference type="EMBL" id="CP030941">
    <property type="protein sequence ID" value="UUP18080.1"/>
    <property type="molecule type" value="Genomic_DNA"/>
</dbReference>
<dbReference type="InterPro" id="IPR038418">
    <property type="entry name" value="6-PTP_synth/QueD_sf"/>
</dbReference>
<dbReference type="GO" id="GO:0070497">
    <property type="term" value="F:6-carboxytetrahydropterin synthase activity"/>
    <property type="evidence" value="ECO:0007669"/>
    <property type="project" value="UniProtKB-EC"/>
</dbReference>
<keyword evidence="9" id="KW-0671">Queuosine biosynthesis</keyword>
<accession>A0ABY5MJA6</accession>
<dbReference type="Pfam" id="PF01242">
    <property type="entry name" value="PTPS"/>
    <property type="match status" value="1"/>
</dbReference>
<protein>
    <recommendedName>
        <fullName evidence="4 9">6-carboxy-5,6,7,8-tetrahydropterin synthase</fullName>
        <ecNumber evidence="9">4.-.-.-</ecNumber>
    </recommendedName>
</protein>
<evidence type="ECO:0000256" key="6">
    <source>
        <dbReference type="ARBA" id="ARBA00022833"/>
    </source>
</evidence>
<reference evidence="10 11" key="1">
    <citation type="submission" date="2018-07" db="EMBL/GenBank/DDBJ databases">
        <title>Genome sequence of Nitratireductor thuwali#1536.</title>
        <authorList>
            <person name="Michoud G."/>
            <person name="Merlino G."/>
            <person name="Sefrji F.O."/>
            <person name="Daffonchio D."/>
        </authorList>
    </citation>
    <scope>NUCLEOTIDE SEQUENCE [LARGE SCALE GENOMIC DNA]</scope>
    <source>
        <strain evidence="11">Nit1536</strain>
    </source>
</reference>
<dbReference type="SUPFAM" id="SSF55620">
    <property type="entry name" value="Tetrahydrobiopterin biosynthesis enzymes-like"/>
    <property type="match status" value="1"/>
</dbReference>
<evidence type="ECO:0000256" key="5">
    <source>
        <dbReference type="ARBA" id="ARBA00022723"/>
    </source>
</evidence>
<comment type="pathway">
    <text evidence="2 9">Purine metabolism; 7-cyano-7-deazaguanine biosynthesis.</text>
</comment>
<comment type="cofactor">
    <cofactor evidence="9">
        <name>Zn(2+)</name>
        <dbReference type="ChEBI" id="CHEBI:29105"/>
    </cofactor>
    <text evidence="9">Binds 1 zinc ion per subunit.</text>
</comment>
<dbReference type="Proteomes" id="UP001342418">
    <property type="component" value="Chromosome"/>
</dbReference>
<keyword evidence="6 9" id="KW-0862">Zinc</keyword>
<evidence type="ECO:0000313" key="11">
    <source>
        <dbReference type="Proteomes" id="UP001342418"/>
    </source>
</evidence>
<dbReference type="PANTHER" id="PTHR12589">
    <property type="entry name" value="PYRUVOYL TETRAHYDROBIOPTERIN SYNTHASE"/>
    <property type="match status" value="1"/>
</dbReference>
<evidence type="ECO:0000256" key="4">
    <source>
        <dbReference type="ARBA" id="ARBA00018141"/>
    </source>
</evidence>
<evidence type="ECO:0000256" key="3">
    <source>
        <dbReference type="ARBA" id="ARBA00008900"/>
    </source>
</evidence>
<dbReference type="EC" id="4.-.-.-" evidence="9"/>
<evidence type="ECO:0000256" key="8">
    <source>
        <dbReference type="ARBA" id="ARBA00048807"/>
    </source>
</evidence>
<dbReference type="RefSeq" id="WP_338530348.1">
    <property type="nucleotide sequence ID" value="NZ_CP030941.1"/>
</dbReference>
<evidence type="ECO:0000256" key="7">
    <source>
        <dbReference type="ARBA" id="ARBA00023239"/>
    </source>
</evidence>
<organism evidence="10 11">
    <name type="scientific">Nitratireductor thuwali</name>
    <dbReference type="NCBI Taxonomy" id="2267699"/>
    <lineage>
        <taxon>Bacteria</taxon>
        <taxon>Pseudomonadati</taxon>
        <taxon>Pseudomonadota</taxon>
        <taxon>Alphaproteobacteria</taxon>
        <taxon>Hyphomicrobiales</taxon>
        <taxon>Phyllobacteriaceae</taxon>
        <taxon>Nitratireductor</taxon>
    </lineage>
</organism>
<comment type="similarity">
    <text evidence="3 9">Belongs to the PTPS family. QueD subfamily.</text>
</comment>
<keyword evidence="7 9" id="KW-0456">Lyase</keyword>
<sequence length="118" mass="13230">MTKPVETYKEFTFEAAHELPPYSGLHGHSFKVRIALTGEPDPKFGWSANLYEVERKIEEIHKTLDHGYLNQVEGLSVPSLENIAAWIWHKLHADLPAMSEVAVSRGPDGQAEGCVYRG</sequence>
<evidence type="ECO:0000256" key="9">
    <source>
        <dbReference type="PIRNR" id="PIRNR006113"/>
    </source>
</evidence>
<comment type="catalytic activity">
    <reaction evidence="8 9">
        <text>7,8-dihydroneopterin 3'-triphosphate + H2O = 6-carboxy-5,6,7,8-tetrahydropterin + triphosphate + acetaldehyde + 2 H(+)</text>
        <dbReference type="Rhea" id="RHEA:27966"/>
        <dbReference type="ChEBI" id="CHEBI:15343"/>
        <dbReference type="ChEBI" id="CHEBI:15377"/>
        <dbReference type="ChEBI" id="CHEBI:15378"/>
        <dbReference type="ChEBI" id="CHEBI:18036"/>
        <dbReference type="ChEBI" id="CHEBI:58462"/>
        <dbReference type="ChEBI" id="CHEBI:61032"/>
        <dbReference type="EC" id="4.1.2.50"/>
    </reaction>
</comment>
<keyword evidence="11" id="KW-1185">Reference proteome</keyword>
<evidence type="ECO:0000313" key="10">
    <source>
        <dbReference type="EMBL" id="UUP18080.1"/>
    </source>
</evidence>
<gene>
    <name evidence="10" type="primary">queD</name>
    <name evidence="10" type="ORF">NTH_02560</name>
</gene>
<dbReference type="PIRSF" id="PIRSF006113">
    <property type="entry name" value="PTP_synth"/>
    <property type="match status" value="1"/>
</dbReference>
<evidence type="ECO:0000256" key="2">
    <source>
        <dbReference type="ARBA" id="ARBA00005061"/>
    </source>
</evidence>